<keyword evidence="2" id="KW-1185">Reference proteome</keyword>
<sequence length="90" mass="10179">MGFAQRRDRIIEAEFALANGLEEPGHQAKVQLDAGVSIAALAAIERQMQRQHPGFSGCAAAKRREFVISHPDLRHIPVRLLLWPQPRFHF</sequence>
<dbReference type="Proteomes" id="UP000324758">
    <property type="component" value="Unassembled WGS sequence"/>
</dbReference>
<evidence type="ECO:0000313" key="1">
    <source>
        <dbReference type="EMBL" id="TYL93480.1"/>
    </source>
</evidence>
<comment type="caution">
    <text evidence="1">The sequence shown here is derived from an EMBL/GenBank/DDBJ whole genome shotgun (WGS) entry which is preliminary data.</text>
</comment>
<organism evidence="1 2">
    <name type="scientific">Bradyrhizobium rifense</name>
    <dbReference type="NCBI Taxonomy" id="515499"/>
    <lineage>
        <taxon>Bacteria</taxon>
        <taxon>Pseudomonadati</taxon>
        <taxon>Pseudomonadota</taxon>
        <taxon>Alphaproteobacteria</taxon>
        <taxon>Hyphomicrobiales</taxon>
        <taxon>Nitrobacteraceae</taxon>
        <taxon>Bradyrhizobium</taxon>
    </lineage>
</organism>
<protein>
    <submittedName>
        <fullName evidence="1">Uncharacterized protein</fullName>
    </submittedName>
</protein>
<evidence type="ECO:0000313" key="2">
    <source>
        <dbReference type="Proteomes" id="UP000324758"/>
    </source>
</evidence>
<dbReference type="OrthoDB" id="8241541at2"/>
<gene>
    <name evidence="1" type="ORF">FXB40_21880</name>
</gene>
<proteinExistence type="predicted"/>
<dbReference type="AlphaFoldDB" id="A0A5D3KE16"/>
<reference evidence="1 2" key="1">
    <citation type="submission" date="2019-08" db="EMBL/GenBank/DDBJ databases">
        <title>Bradyrhizobium hipponensis sp. nov., a rhizobium isolated from a Lupinus angustifolius root nodule in Tunisia.</title>
        <authorList>
            <person name="Off K."/>
            <person name="Rejili M."/>
            <person name="Mars M."/>
            <person name="Brachmann A."/>
            <person name="Marin M."/>
        </authorList>
    </citation>
    <scope>NUCLEOTIDE SEQUENCE [LARGE SCALE GENOMIC DNA]</scope>
    <source>
        <strain evidence="1 2">CTAW71</strain>
    </source>
</reference>
<accession>A0A5D3KE16</accession>
<dbReference type="EMBL" id="VSSS01000032">
    <property type="protein sequence ID" value="TYL93480.1"/>
    <property type="molecule type" value="Genomic_DNA"/>
</dbReference>
<name>A0A5D3KE16_9BRAD</name>